<sequence length="229" mass="25133">MALLKTFLLVLIAEIGDKTQLMCMAFASRYKVRDVAIGVGIAIFLLNGLAVALGSYLGALIPFNYIKIAAALCFIGFGLWTIKGGDEDEEEEVEKKTNLGPVITIGATFFIAELGDKTQLMTLTLAANFKQPLLVLLGSVLGMAVADSLGIIGAAYLKKYVPDEFMKWGTAIIFFVFGIITLYEAVPENYQRIQYVILILAILALIIYFVGIKYGKKEKIDEDVKIKKD</sequence>
<evidence type="ECO:0000256" key="1">
    <source>
        <dbReference type="ARBA" id="ARBA00004141"/>
    </source>
</evidence>
<dbReference type="OrthoDB" id="9801356at2"/>
<evidence type="ECO:0000313" key="7">
    <source>
        <dbReference type="EMBL" id="SKA79660.1"/>
    </source>
</evidence>
<reference evidence="8" key="1">
    <citation type="submission" date="2017-02" db="EMBL/GenBank/DDBJ databases">
        <authorList>
            <person name="Varghese N."/>
            <person name="Submissions S."/>
        </authorList>
    </citation>
    <scope>NUCLEOTIDE SEQUENCE [LARGE SCALE GENOMIC DNA]</scope>
    <source>
        <strain evidence="8">USBA 833</strain>
    </source>
</reference>
<feature type="transmembrane region" description="Helical" evidence="6">
    <location>
        <begin position="133"/>
        <end position="156"/>
    </location>
</feature>
<comment type="subcellular location">
    <subcellularLocation>
        <location evidence="1 6">Membrane</location>
        <topology evidence="1 6">Multi-pass membrane protein</topology>
    </subcellularLocation>
</comment>
<keyword evidence="8" id="KW-1185">Reference proteome</keyword>
<accession>A0A1T4WQM3</accession>
<keyword evidence="4 6" id="KW-1133">Transmembrane helix</keyword>
<evidence type="ECO:0000256" key="4">
    <source>
        <dbReference type="ARBA" id="ARBA00022989"/>
    </source>
</evidence>
<feature type="transmembrane region" description="Helical" evidence="6">
    <location>
        <begin position="64"/>
        <end position="82"/>
    </location>
</feature>
<gene>
    <name evidence="7" type="ORF">SAMN05443428_103107</name>
</gene>
<dbReference type="STRING" id="1147123.SAMN05443428_103107"/>
<evidence type="ECO:0000256" key="3">
    <source>
        <dbReference type="ARBA" id="ARBA00022692"/>
    </source>
</evidence>
<evidence type="ECO:0000256" key="6">
    <source>
        <dbReference type="RuleBase" id="RU365102"/>
    </source>
</evidence>
<name>A0A1T4WQM3_9CLOT</name>
<feature type="transmembrane region" description="Helical" evidence="6">
    <location>
        <begin position="35"/>
        <end position="57"/>
    </location>
</feature>
<keyword evidence="3 6" id="KW-0812">Transmembrane</keyword>
<dbReference type="Proteomes" id="UP000190105">
    <property type="component" value="Unassembled WGS sequence"/>
</dbReference>
<organism evidence="7 8">
    <name type="scientific">Caloramator quimbayensis</name>
    <dbReference type="NCBI Taxonomy" id="1147123"/>
    <lineage>
        <taxon>Bacteria</taxon>
        <taxon>Bacillati</taxon>
        <taxon>Bacillota</taxon>
        <taxon>Clostridia</taxon>
        <taxon>Eubacteriales</taxon>
        <taxon>Clostridiaceae</taxon>
        <taxon>Caloramator</taxon>
    </lineage>
</organism>
<evidence type="ECO:0000256" key="2">
    <source>
        <dbReference type="ARBA" id="ARBA00009190"/>
    </source>
</evidence>
<dbReference type="EMBL" id="FUYH01000003">
    <property type="protein sequence ID" value="SKA79660.1"/>
    <property type="molecule type" value="Genomic_DNA"/>
</dbReference>
<dbReference type="PANTHER" id="PTHR12608:SF1">
    <property type="entry name" value="TRANSMEMBRANE PROTEIN 165"/>
    <property type="match status" value="1"/>
</dbReference>
<dbReference type="GO" id="GO:0046873">
    <property type="term" value="F:metal ion transmembrane transporter activity"/>
    <property type="evidence" value="ECO:0007669"/>
    <property type="project" value="InterPro"/>
</dbReference>
<dbReference type="Pfam" id="PF01169">
    <property type="entry name" value="GDT1"/>
    <property type="match status" value="2"/>
</dbReference>
<feature type="transmembrane region" description="Helical" evidence="6">
    <location>
        <begin position="168"/>
        <end position="186"/>
    </location>
</feature>
<feature type="transmembrane region" description="Helical" evidence="6">
    <location>
        <begin position="192"/>
        <end position="210"/>
    </location>
</feature>
<evidence type="ECO:0000256" key="5">
    <source>
        <dbReference type="ARBA" id="ARBA00023136"/>
    </source>
</evidence>
<evidence type="ECO:0000313" key="8">
    <source>
        <dbReference type="Proteomes" id="UP000190105"/>
    </source>
</evidence>
<dbReference type="InterPro" id="IPR001727">
    <property type="entry name" value="GDT1-like"/>
</dbReference>
<keyword evidence="5 6" id="KW-0472">Membrane</keyword>
<dbReference type="PANTHER" id="PTHR12608">
    <property type="entry name" value="TRANSMEMBRANE PROTEIN HTP-1 RELATED"/>
    <property type="match status" value="1"/>
</dbReference>
<dbReference type="RefSeq" id="WP_078695567.1">
    <property type="nucleotide sequence ID" value="NZ_FUYH01000003.1"/>
</dbReference>
<dbReference type="GO" id="GO:0016020">
    <property type="term" value="C:membrane"/>
    <property type="evidence" value="ECO:0007669"/>
    <property type="project" value="UniProtKB-SubCell"/>
</dbReference>
<comment type="similarity">
    <text evidence="2 6">Belongs to the GDT1 family.</text>
</comment>
<dbReference type="AlphaFoldDB" id="A0A1T4WQM3"/>
<proteinExistence type="inferred from homology"/>
<protein>
    <recommendedName>
        <fullName evidence="6">GDT1 family protein</fullName>
    </recommendedName>
</protein>